<evidence type="ECO:0000256" key="2">
    <source>
        <dbReference type="ARBA" id="ARBA00022475"/>
    </source>
</evidence>
<dbReference type="InterPro" id="IPR002758">
    <property type="entry name" value="Cation_antiport_E"/>
</dbReference>
<keyword evidence="4 7" id="KW-1133">Transmembrane helix</keyword>
<evidence type="ECO:0000256" key="1">
    <source>
        <dbReference type="ARBA" id="ARBA00004651"/>
    </source>
</evidence>
<evidence type="ECO:0000256" key="7">
    <source>
        <dbReference type="SAM" id="Phobius"/>
    </source>
</evidence>
<evidence type="ECO:0000256" key="4">
    <source>
        <dbReference type="ARBA" id="ARBA00022989"/>
    </source>
</evidence>
<comment type="subcellular location">
    <subcellularLocation>
        <location evidence="1">Cell membrane</location>
        <topology evidence="1">Multi-pass membrane protein</topology>
    </subcellularLocation>
</comment>
<protein>
    <submittedName>
        <fullName evidence="8">Monovalent cation/H+ antiporter subunit E</fullName>
    </submittedName>
</protein>
<dbReference type="AlphaFoldDB" id="A0ABD5SF08"/>
<evidence type="ECO:0000256" key="6">
    <source>
        <dbReference type="SAM" id="MobiDB-lite"/>
    </source>
</evidence>
<dbReference type="RefSeq" id="WP_379782256.1">
    <property type="nucleotide sequence ID" value="NZ_JBHSWW010000190.1"/>
</dbReference>
<dbReference type="PANTHER" id="PTHR34584:SF1">
    <property type="entry name" value="NA(+)_H(+) ANTIPORTER SUBUNIT E1"/>
    <property type="match status" value="1"/>
</dbReference>
<dbReference type="GO" id="GO:0005886">
    <property type="term" value="C:plasma membrane"/>
    <property type="evidence" value="ECO:0007669"/>
    <property type="project" value="UniProtKB-SubCell"/>
</dbReference>
<keyword evidence="3 7" id="KW-0812">Transmembrane</keyword>
<feature type="region of interest" description="Disordered" evidence="6">
    <location>
        <begin position="353"/>
        <end position="395"/>
    </location>
</feature>
<reference evidence="8 9" key="1">
    <citation type="journal article" date="2019" name="Int. J. Syst. Evol. Microbiol.">
        <title>The Global Catalogue of Microorganisms (GCM) 10K type strain sequencing project: providing services to taxonomists for standard genome sequencing and annotation.</title>
        <authorList>
            <consortium name="The Broad Institute Genomics Platform"/>
            <consortium name="The Broad Institute Genome Sequencing Center for Infectious Disease"/>
            <person name="Wu L."/>
            <person name="Ma J."/>
        </authorList>
    </citation>
    <scope>NUCLEOTIDE SEQUENCE [LARGE SCALE GENOMIC DNA]</scope>
    <source>
        <strain evidence="8 9">CGMCC 1.3239</strain>
    </source>
</reference>
<dbReference type="Pfam" id="PF01899">
    <property type="entry name" value="MNHE"/>
    <property type="match status" value="1"/>
</dbReference>
<evidence type="ECO:0000313" key="9">
    <source>
        <dbReference type="Proteomes" id="UP001596442"/>
    </source>
</evidence>
<dbReference type="EMBL" id="JBHSWW010000190">
    <property type="protein sequence ID" value="MFC6754078.1"/>
    <property type="molecule type" value="Genomic_DNA"/>
</dbReference>
<keyword evidence="9" id="KW-1185">Reference proteome</keyword>
<accession>A0ABD5SF08</accession>
<dbReference type="NCBIfam" id="NF009295">
    <property type="entry name" value="PRK12652.1"/>
    <property type="match status" value="1"/>
</dbReference>
<comment type="caution">
    <text evidence="8">The sequence shown here is derived from an EMBL/GenBank/DDBJ whole genome shotgun (WGS) entry which is preliminary data.</text>
</comment>
<feature type="transmembrane region" description="Helical" evidence="7">
    <location>
        <begin position="177"/>
        <end position="194"/>
    </location>
</feature>
<feature type="transmembrane region" description="Helical" evidence="7">
    <location>
        <begin position="239"/>
        <end position="261"/>
    </location>
</feature>
<feature type="compositionally biased region" description="Acidic residues" evidence="6">
    <location>
        <begin position="374"/>
        <end position="395"/>
    </location>
</feature>
<proteinExistence type="predicted"/>
<gene>
    <name evidence="8" type="ORF">ACFQEU_11485</name>
</gene>
<evidence type="ECO:0000256" key="5">
    <source>
        <dbReference type="ARBA" id="ARBA00023136"/>
    </source>
</evidence>
<organism evidence="8 9">
    <name type="scientific">Halorubrum tibetense</name>
    <dbReference type="NCBI Taxonomy" id="175631"/>
    <lineage>
        <taxon>Archaea</taxon>
        <taxon>Methanobacteriati</taxon>
        <taxon>Methanobacteriota</taxon>
        <taxon>Stenosarchaea group</taxon>
        <taxon>Halobacteria</taxon>
        <taxon>Halobacteriales</taxon>
        <taxon>Haloferacaceae</taxon>
        <taxon>Halorubrum</taxon>
    </lineage>
</organism>
<sequence length="395" mass="43182">MPEVTGVADDDAEPPGRSIVVPVEPTSTLRSTVAYVAETAKNDGFDTVHFVVLASWRRDDPETAAREADAERVLEKASAWATADLAEADAADIGVVTAIVGDEEYLFGPGDYARELVAYADEHRGEAVILDPEYTPVGNTTLLQPLEFELSHTSLAVRKAPVARPTRRERLRREATGRRFAALFSTSLVFYFVLGDPLYWFDWLTGVASATIVAITLSRVSIDTEPSIPRTPLRMLRGLVYVPVLLVEIIRSNLIVARVILDPRLPIDPTLNRVRVLVGSGLPLMTLANSITLTPGTLTVRARDGDLYVHSLIPWARDGLFDGSLERWTRFIYYGREAARLPTPRERDDVAIFQGPDATEPLPIARADGGAVSDVDDSETDAGDDEAAGDEVTDE</sequence>
<evidence type="ECO:0000313" key="8">
    <source>
        <dbReference type="EMBL" id="MFC6754078.1"/>
    </source>
</evidence>
<evidence type="ECO:0000256" key="3">
    <source>
        <dbReference type="ARBA" id="ARBA00022692"/>
    </source>
</evidence>
<dbReference type="PANTHER" id="PTHR34584">
    <property type="entry name" value="NA(+)/H(+) ANTIPORTER SUBUNIT E1"/>
    <property type="match status" value="1"/>
</dbReference>
<keyword evidence="5 7" id="KW-0472">Membrane</keyword>
<name>A0ABD5SF08_9EURY</name>
<keyword evidence="2" id="KW-1003">Cell membrane</keyword>
<feature type="transmembrane region" description="Helical" evidence="7">
    <location>
        <begin position="200"/>
        <end position="218"/>
    </location>
</feature>
<dbReference type="Proteomes" id="UP001596442">
    <property type="component" value="Unassembled WGS sequence"/>
</dbReference>